<protein>
    <submittedName>
        <fullName evidence="2">A33 protein</fullName>
    </submittedName>
</protein>
<name>A0A7L0MF12_9PSIT</name>
<reference evidence="2 3" key="1">
    <citation type="submission" date="2019-09" db="EMBL/GenBank/DDBJ databases">
        <title>Bird 10,000 Genomes (B10K) Project - Family phase.</title>
        <authorList>
            <person name="Zhang G."/>
        </authorList>
    </citation>
    <scope>NUCLEOTIDE SEQUENCE [LARGE SCALE GENOMIC DNA]</scope>
    <source>
        <strain evidence="2">B10K-DU-001-46</strain>
        <tissue evidence="2">Muscle</tissue>
    </source>
</reference>
<dbReference type="Proteomes" id="UP000531168">
    <property type="component" value="Unassembled WGS sequence"/>
</dbReference>
<proteinExistence type="predicted"/>
<dbReference type="InterPro" id="IPR006574">
    <property type="entry name" value="PRY"/>
</dbReference>
<sequence length="155" mass="17108">LTLDPDTAHPRLVLGEEHRSVRWGDTRRPLPDNPERFDSSRCVLARRGFTSGRRYWEVALDHGQVWALGVAKESVRRKGRISINPSEGIWAVGRCGSKSQALTSPPIPIALPAAPAVIGVYLDYEEGRVAFFDSRKEGPIFSHPPAAFAGEKILP</sequence>
<feature type="non-terminal residue" evidence="2">
    <location>
        <position position="155"/>
    </location>
</feature>
<dbReference type="Pfam" id="PF00622">
    <property type="entry name" value="SPRY"/>
    <property type="match status" value="1"/>
</dbReference>
<feature type="domain" description="B30.2/SPRY" evidence="1">
    <location>
        <begin position="1"/>
        <end position="155"/>
    </location>
</feature>
<organism evidence="2 3">
    <name type="scientific">Amazona guildingii</name>
    <dbReference type="NCBI Taxonomy" id="175529"/>
    <lineage>
        <taxon>Eukaryota</taxon>
        <taxon>Metazoa</taxon>
        <taxon>Chordata</taxon>
        <taxon>Craniata</taxon>
        <taxon>Vertebrata</taxon>
        <taxon>Euteleostomi</taxon>
        <taxon>Archelosauria</taxon>
        <taxon>Archosauria</taxon>
        <taxon>Dinosauria</taxon>
        <taxon>Saurischia</taxon>
        <taxon>Theropoda</taxon>
        <taxon>Coelurosauria</taxon>
        <taxon>Aves</taxon>
        <taxon>Neognathae</taxon>
        <taxon>Neoaves</taxon>
        <taxon>Telluraves</taxon>
        <taxon>Australaves</taxon>
        <taxon>Psittaciformes</taxon>
        <taxon>Psittacidae</taxon>
        <taxon>Amazona</taxon>
    </lineage>
</organism>
<accession>A0A7L0MF12</accession>
<dbReference type="InterPro" id="IPR050143">
    <property type="entry name" value="TRIM/RBCC"/>
</dbReference>
<evidence type="ECO:0000313" key="3">
    <source>
        <dbReference type="Proteomes" id="UP000531168"/>
    </source>
</evidence>
<evidence type="ECO:0000313" key="2">
    <source>
        <dbReference type="EMBL" id="NXK79208.1"/>
    </source>
</evidence>
<feature type="non-terminal residue" evidence="2">
    <location>
        <position position="1"/>
    </location>
</feature>
<dbReference type="InterPro" id="IPR043136">
    <property type="entry name" value="B30.2/SPRY_sf"/>
</dbReference>
<dbReference type="SMART" id="SM00589">
    <property type="entry name" value="PRY"/>
    <property type="match status" value="1"/>
</dbReference>
<dbReference type="SMART" id="SM00449">
    <property type="entry name" value="SPRY"/>
    <property type="match status" value="1"/>
</dbReference>
<gene>
    <name evidence="2" type="primary">A33_1</name>
    <name evidence="2" type="ORF">AMAGUI_R02957</name>
</gene>
<dbReference type="PRINTS" id="PR01407">
    <property type="entry name" value="BUTYPHLNCDUF"/>
</dbReference>
<dbReference type="FunFam" id="2.60.120.920:FF:000004">
    <property type="entry name" value="Butyrophilin subfamily 1 member A1"/>
    <property type="match status" value="1"/>
</dbReference>
<dbReference type="InterPro" id="IPR003877">
    <property type="entry name" value="SPRY_dom"/>
</dbReference>
<dbReference type="CDD" id="cd12888">
    <property type="entry name" value="SPRY_PRY_TRIM7_like"/>
    <property type="match status" value="1"/>
</dbReference>
<evidence type="ECO:0000259" key="1">
    <source>
        <dbReference type="PROSITE" id="PS50188"/>
    </source>
</evidence>
<dbReference type="Gene3D" id="2.60.120.920">
    <property type="match status" value="1"/>
</dbReference>
<dbReference type="InterPro" id="IPR013320">
    <property type="entry name" value="ConA-like_dom_sf"/>
</dbReference>
<dbReference type="AlphaFoldDB" id="A0A7L0MF12"/>
<dbReference type="InterPro" id="IPR001870">
    <property type="entry name" value="B30.2/SPRY"/>
</dbReference>
<dbReference type="PROSITE" id="PS50188">
    <property type="entry name" value="B302_SPRY"/>
    <property type="match status" value="1"/>
</dbReference>
<dbReference type="InterPro" id="IPR003879">
    <property type="entry name" value="Butyrophylin_SPRY"/>
</dbReference>
<keyword evidence="3" id="KW-1185">Reference proteome</keyword>
<dbReference type="EMBL" id="VXAR01008891">
    <property type="protein sequence ID" value="NXK79208.1"/>
    <property type="molecule type" value="Genomic_DNA"/>
</dbReference>
<dbReference type="PANTHER" id="PTHR24103">
    <property type="entry name" value="E3 UBIQUITIN-PROTEIN LIGASE TRIM"/>
    <property type="match status" value="1"/>
</dbReference>
<dbReference type="Pfam" id="PF13765">
    <property type="entry name" value="PRY"/>
    <property type="match status" value="1"/>
</dbReference>
<dbReference type="SUPFAM" id="SSF49899">
    <property type="entry name" value="Concanavalin A-like lectins/glucanases"/>
    <property type="match status" value="1"/>
</dbReference>
<comment type="caution">
    <text evidence="2">The sequence shown here is derived from an EMBL/GenBank/DDBJ whole genome shotgun (WGS) entry which is preliminary data.</text>
</comment>